<accession>A0A5E4WXX9</accession>
<sequence length="133" mass="14035">MGVLDVTAWTSKGGLIVALLLLGVLAGFGGGWVVNGWRMTAAIAEERHARAEDRASAAEAALADFVKGADLVRDAAKSYTDERAAIVGKLDQLSKDLKNYANEKPLPVDCRPDAGRLRSLSDAIDAAKQAATR</sequence>
<protein>
    <recommendedName>
        <fullName evidence="5">Chemotaxis protein</fullName>
    </recommendedName>
</protein>
<reference evidence="3 4" key="1">
    <citation type="submission" date="2019-08" db="EMBL/GenBank/DDBJ databases">
        <authorList>
            <person name="Peeters C."/>
        </authorList>
    </citation>
    <scope>NUCLEOTIDE SEQUENCE [LARGE SCALE GENOMIC DNA]</scope>
    <source>
        <strain evidence="3 4">LMG 31114</strain>
    </source>
</reference>
<evidence type="ECO:0000256" key="1">
    <source>
        <dbReference type="SAM" id="Coils"/>
    </source>
</evidence>
<keyword evidence="1" id="KW-0175">Coiled coil</keyword>
<keyword evidence="2" id="KW-1133">Transmembrane helix</keyword>
<name>A0A5E4WXX9_9BURK</name>
<keyword evidence="2" id="KW-0472">Membrane</keyword>
<feature type="coiled-coil region" evidence="1">
    <location>
        <begin position="41"/>
        <end position="103"/>
    </location>
</feature>
<keyword evidence="2" id="KW-0812">Transmembrane</keyword>
<dbReference type="RefSeq" id="WP_150680746.1">
    <property type="nucleotide sequence ID" value="NZ_CABPSK010000003.1"/>
</dbReference>
<dbReference type="Proteomes" id="UP000366945">
    <property type="component" value="Unassembled WGS sequence"/>
</dbReference>
<evidence type="ECO:0000313" key="4">
    <source>
        <dbReference type="Proteomes" id="UP000366945"/>
    </source>
</evidence>
<dbReference type="AlphaFoldDB" id="A0A5E4WXX9"/>
<keyword evidence="4" id="KW-1185">Reference proteome</keyword>
<dbReference type="OrthoDB" id="8966773at2"/>
<dbReference type="GeneID" id="300405507"/>
<dbReference type="EMBL" id="CABPSK010000003">
    <property type="protein sequence ID" value="VVE27925.1"/>
    <property type="molecule type" value="Genomic_DNA"/>
</dbReference>
<evidence type="ECO:0008006" key="5">
    <source>
        <dbReference type="Google" id="ProtNLM"/>
    </source>
</evidence>
<organism evidence="3 4">
    <name type="scientific">Pandoraea pneumonica</name>
    <dbReference type="NCBI Taxonomy" id="2508299"/>
    <lineage>
        <taxon>Bacteria</taxon>
        <taxon>Pseudomonadati</taxon>
        <taxon>Pseudomonadota</taxon>
        <taxon>Betaproteobacteria</taxon>
        <taxon>Burkholderiales</taxon>
        <taxon>Burkholderiaceae</taxon>
        <taxon>Pandoraea</taxon>
    </lineage>
</organism>
<feature type="transmembrane region" description="Helical" evidence="2">
    <location>
        <begin position="15"/>
        <end position="34"/>
    </location>
</feature>
<gene>
    <name evidence="3" type="ORF">PPN31114_03498</name>
</gene>
<proteinExistence type="predicted"/>
<evidence type="ECO:0000256" key="2">
    <source>
        <dbReference type="SAM" id="Phobius"/>
    </source>
</evidence>
<evidence type="ECO:0000313" key="3">
    <source>
        <dbReference type="EMBL" id="VVE27925.1"/>
    </source>
</evidence>